<dbReference type="InParanoid" id="F9XLX2"/>
<organism evidence="2 3">
    <name type="scientific">Zymoseptoria tritici (strain CBS 115943 / IPO323)</name>
    <name type="common">Speckled leaf blotch fungus</name>
    <name type="synonym">Septoria tritici</name>
    <dbReference type="NCBI Taxonomy" id="336722"/>
    <lineage>
        <taxon>Eukaryota</taxon>
        <taxon>Fungi</taxon>
        <taxon>Dikarya</taxon>
        <taxon>Ascomycota</taxon>
        <taxon>Pezizomycotina</taxon>
        <taxon>Dothideomycetes</taxon>
        <taxon>Dothideomycetidae</taxon>
        <taxon>Mycosphaerellales</taxon>
        <taxon>Mycosphaerellaceae</taxon>
        <taxon>Zymoseptoria</taxon>
    </lineage>
</organism>
<evidence type="ECO:0000256" key="1">
    <source>
        <dbReference type="SAM" id="SignalP"/>
    </source>
</evidence>
<accession>F9XLX2</accession>
<protein>
    <submittedName>
        <fullName evidence="2">Uncharacterized protein</fullName>
    </submittedName>
</protein>
<dbReference type="KEGG" id="ztr:MYCGRDRAFT_106021"/>
<dbReference type="OrthoDB" id="3912677at2759"/>
<gene>
    <name evidence="2" type="ORF">MYCGRDRAFT_106021</name>
</gene>
<reference evidence="2 3" key="1">
    <citation type="journal article" date="2011" name="PLoS Genet.">
        <title>Finished genome of the fungal wheat pathogen Mycosphaerella graminicola reveals dispensome structure, chromosome plasticity, and stealth pathogenesis.</title>
        <authorList>
            <person name="Goodwin S.B."/>
            <person name="Ben M'barek S."/>
            <person name="Dhillon B."/>
            <person name="Wittenberg A.H.J."/>
            <person name="Crane C.F."/>
            <person name="Hane J.K."/>
            <person name="Foster A.J."/>
            <person name="Van der Lee T.A.J."/>
            <person name="Grimwood J."/>
            <person name="Aerts A."/>
            <person name="Antoniw J."/>
            <person name="Bailey A."/>
            <person name="Bluhm B."/>
            <person name="Bowler J."/>
            <person name="Bristow J."/>
            <person name="van der Burgt A."/>
            <person name="Canto-Canche B."/>
            <person name="Churchill A.C.L."/>
            <person name="Conde-Ferraez L."/>
            <person name="Cools H.J."/>
            <person name="Coutinho P.M."/>
            <person name="Csukai M."/>
            <person name="Dehal P."/>
            <person name="De Wit P."/>
            <person name="Donzelli B."/>
            <person name="van de Geest H.C."/>
            <person name="van Ham R.C.H.J."/>
            <person name="Hammond-Kosack K.E."/>
            <person name="Henrissat B."/>
            <person name="Kilian A."/>
            <person name="Kobayashi A.K."/>
            <person name="Koopmann E."/>
            <person name="Kourmpetis Y."/>
            <person name="Kuzniar A."/>
            <person name="Lindquist E."/>
            <person name="Lombard V."/>
            <person name="Maliepaard C."/>
            <person name="Martins N."/>
            <person name="Mehrabi R."/>
            <person name="Nap J.P.H."/>
            <person name="Ponomarenko A."/>
            <person name="Rudd J.J."/>
            <person name="Salamov A."/>
            <person name="Schmutz J."/>
            <person name="Schouten H.J."/>
            <person name="Shapiro H."/>
            <person name="Stergiopoulos I."/>
            <person name="Torriani S.F.F."/>
            <person name="Tu H."/>
            <person name="de Vries R.P."/>
            <person name="Waalwijk C."/>
            <person name="Ware S.B."/>
            <person name="Wiebenga A."/>
            <person name="Zwiers L.-H."/>
            <person name="Oliver R.P."/>
            <person name="Grigoriev I.V."/>
            <person name="Kema G.H.J."/>
        </authorList>
    </citation>
    <scope>NUCLEOTIDE SEQUENCE [LARGE SCALE GENOMIC DNA]</scope>
    <source>
        <strain evidence="3">CBS 115943 / IPO323</strain>
    </source>
</reference>
<dbReference type="AlphaFoldDB" id="F9XLX2"/>
<name>F9XLX2_ZYMTI</name>
<evidence type="ECO:0000313" key="2">
    <source>
        <dbReference type="EMBL" id="EGP83939.1"/>
    </source>
</evidence>
<dbReference type="Proteomes" id="UP000008062">
    <property type="component" value="Chromosome 10"/>
</dbReference>
<proteinExistence type="predicted"/>
<dbReference type="HOGENOM" id="CLU_2814387_0_0_1"/>
<dbReference type="GeneID" id="13398283"/>
<keyword evidence="1" id="KW-0732">Signal</keyword>
<feature type="chain" id="PRO_5003395557" evidence="1">
    <location>
        <begin position="24"/>
        <end position="67"/>
    </location>
</feature>
<evidence type="ECO:0000313" key="3">
    <source>
        <dbReference type="Proteomes" id="UP000008062"/>
    </source>
</evidence>
<dbReference type="RefSeq" id="XP_003848963.1">
    <property type="nucleotide sequence ID" value="XM_003848915.1"/>
</dbReference>
<keyword evidence="3" id="KW-1185">Reference proteome</keyword>
<dbReference type="EMBL" id="CM001205">
    <property type="protein sequence ID" value="EGP83939.1"/>
    <property type="molecule type" value="Genomic_DNA"/>
</dbReference>
<sequence length="67" mass="7056">MLGTTVLFGLAALWLNDLRGTSPRSPNSIASIVGFLAGSELCDGPHPLILEHALPPSKAQQDELFNG</sequence>
<feature type="signal peptide" evidence="1">
    <location>
        <begin position="1"/>
        <end position="23"/>
    </location>
</feature>